<accession>A0A3D9TAJ8</accession>
<comment type="caution">
    <text evidence="2">The sequence shown here is derived from an EMBL/GenBank/DDBJ whole genome shotgun (WGS) entry which is preliminary data.</text>
</comment>
<feature type="region of interest" description="Disordered" evidence="1">
    <location>
        <begin position="54"/>
        <end position="76"/>
    </location>
</feature>
<evidence type="ECO:0000313" key="3">
    <source>
        <dbReference type="Proteomes" id="UP000256661"/>
    </source>
</evidence>
<dbReference type="EMBL" id="QTTT01000001">
    <property type="protein sequence ID" value="REF00792.1"/>
    <property type="molecule type" value="Genomic_DNA"/>
</dbReference>
<keyword evidence="3" id="KW-1185">Reference proteome</keyword>
<sequence>MAGLISWRAAAMALAILALSGAFRIILEWQRRRTFVALVAGAPQGTVIVQQDRPGEQTMRVTLGGRPRGPRARDSG</sequence>
<reference evidence="2 3" key="1">
    <citation type="submission" date="2018-08" db="EMBL/GenBank/DDBJ databases">
        <title>Sequencing the genomes of 1000 actinobacteria strains.</title>
        <authorList>
            <person name="Klenk H.-P."/>
        </authorList>
    </citation>
    <scope>NUCLEOTIDE SEQUENCE [LARGE SCALE GENOMIC DNA]</scope>
    <source>
        <strain evidence="2 3">DSM 43927</strain>
    </source>
</reference>
<gene>
    <name evidence="2" type="ORF">DFJ69_6373</name>
</gene>
<dbReference type="RefSeq" id="WP_170177878.1">
    <property type="nucleotide sequence ID" value="NZ_QTTT01000001.1"/>
</dbReference>
<name>A0A3D9TAJ8_9ACTN</name>
<evidence type="ECO:0000256" key="1">
    <source>
        <dbReference type="SAM" id="MobiDB-lite"/>
    </source>
</evidence>
<organism evidence="2 3">
    <name type="scientific">Thermomonospora umbrina</name>
    <dbReference type="NCBI Taxonomy" id="111806"/>
    <lineage>
        <taxon>Bacteria</taxon>
        <taxon>Bacillati</taxon>
        <taxon>Actinomycetota</taxon>
        <taxon>Actinomycetes</taxon>
        <taxon>Streptosporangiales</taxon>
        <taxon>Thermomonosporaceae</taxon>
        <taxon>Thermomonospora</taxon>
    </lineage>
</organism>
<dbReference type="AlphaFoldDB" id="A0A3D9TAJ8"/>
<protein>
    <submittedName>
        <fullName evidence="2">Uncharacterized protein</fullName>
    </submittedName>
</protein>
<proteinExistence type="predicted"/>
<evidence type="ECO:0000313" key="2">
    <source>
        <dbReference type="EMBL" id="REF00792.1"/>
    </source>
</evidence>
<dbReference type="Proteomes" id="UP000256661">
    <property type="component" value="Unassembled WGS sequence"/>
</dbReference>